<evidence type="ECO:0000256" key="5">
    <source>
        <dbReference type="ARBA" id="ARBA00023098"/>
    </source>
</evidence>
<dbReference type="PANTHER" id="PTHR43667">
    <property type="entry name" value="CYCLOPROPANE-FATTY-ACYL-PHOSPHOLIPID SYNTHASE"/>
    <property type="match status" value="1"/>
</dbReference>
<evidence type="ECO:0000313" key="7">
    <source>
        <dbReference type="EMBL" id="ACI98979.1"/>
    </source>
</evidence>
<dbReference type="GO" id="GO:0008610">
    <property type="term" value="P:lipid biosynthetic process"/>
    <property type="evidence" value="ECO:0007669"/>
    <property type="project" value="InterPro"/>
</dbReference>
<keyword evidence="2 7" id="KW-0489">Methyltransferase</keyword>
<name>B6IN82_RHOCS</name>
<evidence type="ECO:0000313" key="8">
    <source>
        <dbReference type="Proteomes" id="UP000001591"/>
    </source>
</evidence>
<dbReference type="Proteomes" id="UP000001591">
    <property type="component" value="Chromosome"/>
</dbReference>
<evidence type="ECO:0000256" key="3">
    <source>
        <dbReference type="ARBA" id="ARBA00022679"/>
    </source>
</evidence>
<keyword evidence="8" id="KW-1185">Reference proteome</keyword>
<dbReference type="InterPro" id="IPR029063">
    <property type="entry name" value="SAM-dependent_MTases_sf"/>
</dbReference>
<dbReference type="EC" id="2.1.1.79" evidence="7"/>
<dbReference type="CDD" id="cd02440">
    <property type="entry name" value="AdoMet_MTases"/>
    <property type="match status" value="1"/>
</dbReference>
<dbReference type="SUPFAM" id="SSF53335">
    <property type="entry name" value="S-adenosyl-L-methionine-dependent methyltransferases"/>
    <property type="match status" value="1"/>
</dbReference>
<dbReference type="EMBL" id="CP000613">
    <property type="protein sequence ID" value="ACI98979.1"/>
    <property type="molecule type" value="Genomic_DNA"/>
</dbReference>
<proteinExistence type="inferred from homology"/>
<evidence type="ECO:0000256" key="6">
    <source>
        <dbReference type="PIRSR" id="PIRSR003085-1"/>
    </source>
</evidence>
<keyword evidence="4" id="KW-0949">S-adenosyl-L-methionine</keyword>
<dbReference type="STRING" id="414684.RC1_1576"/>
<dbReference type="HOGENOM" id="CLU_026434_6_1_5"/>
<dbReference type="eggNOG" id="COG2230">
    <property type="taxonomic scope" value="Bacteria"/>
</dbReference>
<dbReference type="PANTHER" id="PTHR43667:SF1">
    <property type="entry name" value="CYCLOPROPANE-FATTY-ACYL-PHOSPHOLIPID SYNTHASE"/>
    <property type="match status" value="1"/>
</dbReference>
<evidence type="ECO:0000256" key="4">
    <source>
        <dbReference type="ARBA" id="ARBA00022691"/>
    </source>
</evidence>
<dbReference type="InterPro" id="IPR003333">
    <property type="entry name" value="CMAS"/>
</dbReference>
<gene>
    <name evidence="7" type="primary">cfa</name>
    <name evidence="7" type="ordered locus">RC1_1576</name>
</gene>
<reference evidence="7 8" key="1">
    <citation type="journal article" date="2010" name="BMC Genomics">
        <title>Metabolic flexibility revealed in the genome of the cyst-forming alpha-1 proteobacterium Rhodospirillum centenum.</title>
        <authorList>
            <person name="Lu Y.K."/>
            <person name="Marden J."/>
            <person name="Han M."/>
            <person name="Swingley W.D."/>
            <person name="Mastrian S.D."/>
            <person name="Chowdhury S.R."/>
            <person name="Hao J."/>
            <person name="Helmy T."/>
            <person name="Kim S."/>
            <person name="Kurdoglu A.A."/>
            <person name="Matthies H.J."/>
            <person name="Rollo D."/>
            <person name="Stothard P."/>
            <person name="Blankenship R.E."/>
            <person name="Bauer C.E."/>
            <person name="Touchman J.W."/>
        </authorList>
    </citation>
    <scope>NUCLEOTIDE SEQUENCE [LARGE SCALE GENOMIC DNA]</scope>
    <source>
        <strain evidence="8">ATCC 51521 / SW</strain>
    </source>
</reference>
<keyword evidence="5" id="KW-0443">Lipid metabolism</keyword>
<evidence type="ECO:0000256" key="1">
    <source>
        <dbReference type="ARBA" id="ARBA00010815"/>
    </source>
</evidence>
<dbReference type="Gene3D" id="3.40.50.150">
    <property type="entry name" value="Vaccinia Virus protein VP39"/>
    <property type="match status" value="1"/>
</dbReference>
<accession>B6IN82</accession>
<dbReference type="KEGG" id="rce:RC1_1576"/>
<dbReference type="PIRSF" id="PIRSF003085">
    <property type="entry name" value="CMAS"/>
    <property type="match status" value="1"/>
</dbReference>
<feature type="active site" evidence="6">
    <location>
        <position position="382"/>
    </location>
</feature>
<keyword evidence="3 7" id="KW-0808">Transferase</keyword>
<organism evidence="7 8">
    <name type="scientific">Rhodospirillum centenum (strain ATCC 51521 / SW)</name>
    <dbReference type="NCBI Taxonomy" id="414684"/>
    <lineage>
        <taxon>Bacteria</taxon>
        <taxon>Pseudomonadati</taxon>
        <taxon>Pseudomonadota</taxon>
        <taxon>Alphaproteobacteria</taxon>
        <taxon>Rhodospirillales</taxon>
        <taxon>Rhodospirillaceae</taxon>
        <taxon>Rhodospirillum</taxon>
    </lineage>
</organism>
<evidence type="ECO:0000256" key="2">
    <source>
        <dbReference type="ARBA" id="ARBA00022603"/>
    </source>
</evidence>
<sequence length="427" mass="48263">MDRCRRSPVLLARMFDALIVTGRLTLIDADGRRWEFGDGDTPPASPDAPPPESHPVVRLHDRALHWKLALNPGLYAGEAYMDGALTLDRGGIHDLIALVLRNAGGGGYGRWDALRDRVRPLLRWLRQINPAARSRRNVAHHYDLSEQLYALFLDPDLQYSCAYFTEPGLSLEEAQAAKKRHIAAKLLLRPGQRVLDIGCGWGGLALHLARAADVEVTGVTLSQEQLAIARRRAEEAGLSDRVRFELADYRRLKGRFDRIVSVGMFEHVGLPHYDTFFATARDLLSEDGVMLLHAIGRLEGPGSTSPWLRRYIFPGGYSPALSEVLPAIERSGLYLTDMEILRLHYAETLRHWRERFLANRDKAARLYDERFCRMWEFYLAGCEGAFRYQGHMVWQAQLARRLDAVPLTRDYVQQTETATIPAKGLAA</sequence>
<protein>
    <submittedName>
        <fullName evidence="7">Cyclopropane-fatty-acyl-phospholipid synthase</fullName>
        <ecNumber evidence="7">2.1.1.79</ecNumber>
    </submittedName>
</protein>
<dbReference type="GO" id="GO:0008825">
    <property type="term" value="F:cyclopropane-fatty-acyl-phospholipid synthase activity"/>
    <property type="evidence" value="ECO:0007669"/>
    <property type="project" value="UniProtKB-EC"/>
</dbReference>
<dbReference type="GO" id="GO:0032259">
    <property type="term" value="P:methylation"/>
    <property type="evidence" value="ECO:0007669"/>
    <property type="project" value="UniProtKB-KW"/>
</dbReference>
<dbReference type="InterPro" id="IPR050723">
    <property type="entry name" value="CFA/CMAS"/>
</dbReference>
<dbReference type="Pfam" id="PF02353">
    <property type="entry name" value="CMAS"/>
    <property type="match status" value="1"/>
</dbReference>
<comment type="similarity">
    <text evidence="1">Belongs to the CFA/CMAS family.</text>
</comment>
<dbReference type="AlphaFoldDB" id="B6IN82"/>